<accession>A0ABU1FB32</accession>
<evidence type="ECO:0000256" key="4">
    <source>
        <dbReference type="SAM" id="SignalP"/>
    </source>
</evidence>
<dbReference type="NCBIfam" id="NF037995">
    <property type="entry name" value="TRAP_S1"/>
    <property type="match status" value="1"/>
</dbReference>
<dbReference type="PANTHER" id="PTHR33376">
    <property type="match status" value="1"/>
</dbReference>
<evidence type="ECO:0000256" key="2">
    <source>
        <dbReference type="ARBA" id="ARBA00022729"/>
    </source>
</evidence>
<dbReference type="Proteomes" id="UP001247754">
    <property type="component" value="Unassembled WGS sequence"/>
</dbReference>
<keyword evidence="6" id="KW-1185">Reference proteome</keyword>
<evidence type="ECO:0000256" key="3">
    <source>
        <dbReference type="ARBA" id="ARBA00022764"/>
    </source>
</evidence>
<dbReference type="InterPro" id="IPR018389">
    <property type="entry name" value="DctP_fam"/>
</dbReference>
<dbReference type="InterPro" id="IPR038404">
    <property type="entry name" value="TRAP_DctP_sf"/>
</dbReference>
<comment type="subcellular location">
    <subcellularLocation>
        <location evidence="1">Periplasm</location>
    </subcellularLocation>
</comment>
<organism evidence="5 6">
    <name type="scientific">Ruixingdingia sedimenti</name>
    <dbReference type="NCBI Taxonomy" id="3073604"/>
    <lineage>
        <taxon>Bacteria</taxon>
        <taxon>Pseudomonadati</taxon>
        <taxon>Pseudomonadota</taxon>
        <taxon>Alphaproteobacteria</taxon>
        <taxon>Rhodobacterales</taxon>
        <taxon>Paracoccaceae</taxon>
        <taxon>Ruixingdingia</taxon>
    </lineage>
</organism>
<name>A0ABU1FB32_9RHOB</name>
<keyword evidence="3" id="KW-0574">Periplasm</keyword>
<dbReference type="Pfam" id="PF03480">
    <property type="entry name" value="DctP"/>
    <property type="match status" value="1"/>
</dbReference>
<sequence length="346" mass="36532">MSFARTARTTAAALVLGAAAALPAAAENLVLTYTSYIANTHPVNADAILPWAEEVAKVTEGRVRIEALPKMVGTAPAQHDVIAEGLADVAWFTPGYTPGRFAALELAELPFIADDPEVGAIAMQRWFEKYFADGKVFKEVHPLAIMTTSAGTMMSKKPVSTVEDLKGLKVRSPLPITLGMLNTIGAVPVQKPGNEAYELLAAGTLDASLSGAEQAVTFKLGEVTKQMLMVPGGFYNSVCGVIINKDKWAQISEADRAAITAISGEKLSRAIGKSFLGPIEEAKTMMSEGGRSVDIASDEMVAELKTAWAGVEAEIIAKAEASGVQDAAALLADLRAMVAEVQKEIR</sequence>
<dbReference type="RefSeq" id="WP_310458275.1">
    <property type="nucleotide sequence ID" value="NZ_JAVKPH010000021.1"/>
</dbReference>
<dbReference type="CDD" id="cd13665">
    <property type="entry name" value="PBP2_TRAP_Dctp3_4"/>
    <property type="match status" value="1"/>
</dbReference>
<feature type="chain" id="PRO_5046864562" evidence="4">
    <location>
        <begin position="27"/>
        <end position="346"/>
    </location>
</feature>
<evidence type="ECO:0000256" key="1">
    <source>
        <dbReference type="ARBA" id="ARBA00004418"/>
    </source>
</evidence>
<dbReference type="PANTHER" id="PTHR33376:SF15">
    <property type="entry name" value="BLL6794 PROTEIN"/>
    <property type="match status" value="1"/>
</dbReference>
<evidence type="ECO:0000313" key="5">
    <source>
        <dbReference type="EMBL" id="MDR5654105.1"/>
    </source>
</evidence>
<evidence type="ECO:0000313" key="6">
    <source>
        <dbReference type="Proteomes" id="UP001247754"/>
    </source>
</evidence>
<comment type="caution">
    <text evidence="5">The sequence shown here is derived from an EMBL/GenBank/DDBJ whole genome shotgun (WGS) entry which is preliminary data.</text>
</comment>
<protein>
    <submittedName>
        <fullName evidence="5">TRAP transporter substrate-binding protein</fullName>
    </submittedName>
</protein>
<dbReference type="EMBL" id="JAVKPH010000021">
    <property type="protein sequence ID" value="MDR5654105.1"/>
    <property type="molecule type" value="Genomic_DNA"/>
</dbReference>
<dbReference type="Gene3D" id="3.40.190.170">
    <property type="entry name" value="Bacterial extracellular solute-binding protein, family 7"/>
    <property type="match status" value="1"/>
</dbReference>
<keyword evidence="2 4" id="KW-0732">Signal</keyword>
<gene>
    <name evidence="5" type="ORF">RGD00_15935</name>
</gene>
<reference evidence="5 6" key="1">
    <citation type="submission" date="2023-09" db="EMBL/GenBank/DDBJ databases">
        <title>Xinfangfangia sedmenti sp. nov., isolated the sedment.</title>
        <authorList>
            <person name="Xu L."/>
        </authorList>
    </citation>
    <scope>NUCLEOTIDE SEQUENCE [LARGE SCALE GENOMIC DNA]</scope>
    <source>
        <strain evidence="5 6">LG-4</strain>
    </source>
</reference>
<proteinExistence type="predicted"/>
<feature type="signal peptide" evidence="4">
    <location>
        <begin position="1"/>
        <end position="26"/>
    </location>
</feature>